<keyword evidence="3 8" id="KW-0347">Helicase</keyword>
<evidence type="ECO:0000259" key="6">
    <source>
        <dbReference type="Pfam" id="PF18114"/>
    </source>
</evidence>
<evidence type="ECO:0000256" key="3">
    <source>
        <dbReference type="ARBA" id="ARBA00022806"/>
    </source>
</evidence>
<gene>
    <name evidence="8" type="ORF">EVAR_13701_1</name>
</gene>
<dbReference type="Proteomes" id="UP000299102">
    <property type="component" value="Unassembled WGS sequence"/>
</dbReference>
<evidence type="ECO:0000256" key="4">
    <source>
        <dbReference type="ARBA" id="ARBA00022840"/>
    </source>
</evidence>
<keyword evidence="4" id="KW-0067">ATP-binding</keyword>
<comment type="caution">
    <text evidence="8">The sequence shown here is derived from an EMBL/GenBank/DDBJ whole genome shotgun (WGS) entry which is preliminary data.</text>
</comment>
<dbReference type="InterPro" id="IPR050699">
    <property type="entry name" value="RNA-DNA_Helicase"/>
</dbReference>
<evidence type="ECO:0000313" key="8">
    <source>
        <dbReference type="EMBL" id="GBP23745.1"/>
    </source>
</evidence>
<dbReference type="Pfam" id="PF22527">
    <property type="entry name" value="DEXQc_Suv3"/>
    <property type="match status" value="1"/>
</dbReference>
<keyword evidence="2" id="KW-0378">Hydrolase</keyword>
<dbReference type="Pfam" id="PF18114">
    <property type="entry name" value="Suv3_N"/>
    <property type="match status" value="1"/>
</dbReference>
<dbReference type="InterPro" id="IPR027417">
    <property type="entry name" value="P-loop_NTPase"/>
</dbReference>
<dbReference type="GO" id="GO:0003724">
    <property type="term" value="F:RNA helicase activity"/>
    <property type="evidence" value="ECO:0007669"/>
    <property type="project" value="UniProtKB-EC"/>
</dbReference>
<dbReference type="PANTHER" id="PTHR12131:SF1">
    <property type="entry name" value="ATP-DEPENDENT RNA HELICASE SUPV3L1, MITOCHONDRIAL-RELATED"/>
    <property type="match status" value="1"/>
</dbReference>
<dbReference type="EMBL" id="BGZK01000153">
    <property type="protein sequence ID" value="GBP23745.1"/>
    <property type="molecule type" value="Genomic_DNA"/>
</dbReference>
<protein>
    <submittedName>
        <fullName evidence="8">ATP-dependent RNA helicase SUV3 homolog, mitochondrial</fullName>
    </submittedName>
</protein>
<keyword evidence="1" id="KW-0547">Nucleotide-binding</keyword>
<feature type="domain" description="ATP-dependent RNA helicase SUV3 DEXQ-box helicase" evidence="7">
    <location>
        <begin position="212"/>
        <end position="258"/>
    </location>
</feature>
<evidence type="ECO:0000313" key="9">
    <source>
        <dbReference type="Proteomes" id="UP000299102"/>
    </source>
</evidence>
<dbReference type="AlphaFoldDB" id="A0A4C1UBD4"/>
<dbReference type="InterPro" id="IPR055206">
    <property type="entry name" value="DEXQc_SUV3"/>
</dbReference>
<reference evidence="8 9" key="1">
    <citation type="journal article" date="2019" name="Commun. Biol.">
        <title>The bagworm genome reveals a unique fibroin gene that provides high tensile strength.</title>
        <authorList>
            <person name="Kono N."/>
            <person name="Nakamura H."/>
            <person name="Ohtoshi R."/>
            <person name="Tomita M."/>
            <person name="Numata K."/>
            <person name="Arakawa K."/>
        </authorList>
    </citation>
    <scope>NUCLEOTIDE SEQUENCE [LARGE SCALE GENOMIC DNA]</scope>
</reference>
<dbReference type="GO" id="GO:0045025">
    <property type="term" value="C:mitochondrial degradosome"/>
    <property type="evidence" value="ECO:0007669"/>
    <property type="project" value="TreeGrafter"/>
</dbReference>
<dbReference type="GO" id="GO:0005524">
    <property type="term" value="F:ATP binding"/>
    <property type="evidence" value="ECO:0007669"/>
    <property type="project" value="UniProtKB-KW"/>
</dbReference>
<dbReference type="PANTHER" id="PTHR12131">
    <property type="entry name" value="ATP-DEPENDENT RNA AND DNA HELICASE"/>
    <property type="match status" value="1"/>
</dbReference>
<proteinExistence type="predicted"/>
<dbReference type="Gene3D" id="3.40.50.300">
    <property type="entry name" value="P-loop containing nucleotide triphosphate hydrolases"/>
    <property type="match status" value="1"/>
</dbReference>
<feature type="domain" description="Suv3 N-terminal" evidence="6">
    <location>
        <begin position="46"/>
        <end position="159"/>
    </location>
</feature>
<evidence type="ECO:0000256" key="5">
    <source>
        <dbReference type="ARBA" id="ARBA00047984"/>
    </source>
</evidence>
<evidence type="ECO:0000259" key="7">
    <source>
        <dbReference type="Pfam" id="PF22527"/>
    </source>
</evidence>
<organism evidence="8 9">
    <name type="scientific">Eumeta variegata</name>
    <name type="common">Bagworm moth</name>
    <name type="synonym">Eumeta japonica</name>
    <dbReference type="NCBI Taxonomy" id="151549"/>
    <lineage>
        <taxon>Eukaryota</taxon>
        <taxon>Metazoa</taxon>
        <taxon>Ecdysozoa</taxon>
        <taxon>Arthropoda</taxon>
        <taxon>Hexapoda</taxon>
        <taxon>Insecta</taxon>
        <taxon>Pterygota</taxon>
        <taxon>Neoptera</taxon>
        <taxon>Endopterygota</taxon>
        <taxon>Lepidoptera</taxon>
        <taxon>Glossata</taxon>
        <taxon>Ditrysia</taxon>
        <taxon>Tineoidea</taxon>
        <taxon>Psychidae</taxon>
        <taxon>Oiketicinae</taxon>
        <taxon>Eumeta</taxon>
    </lineage>
</organism>
<sequence>MTQCQGEHMPRAEWNWYLSPHNERLSRLGYVFKRSKKYDRGNPSALFVPVPVKPNPDDVNVGEEFTGRLKKQDLLKILNKFYQKSEVRLLASENGLDDHLLHQAFLSFRRHCLEHDLPPDLHIIISDVMQGAGHVDDLFPYFLRHARRAFPHLDCLDDLKKISDLRTPANWQDVSCDLVTGEERKHASAYNSLTNTIEEDESSTSNILEDIELTPSTHVACTVEMTSLNNNYEVAIIDEIQMIGDRGRGWAWTRAILGKVL</sequence>
<comment type="catalytic activity">
    <reaction evidence="5">
        <text>ATP + H2O = ADP + phosphate + H(+)</text>
        <dbReference type="Rhea" id="RHEA:13065"/>
        <dbReference type="ChEBI" id="CHEBI:15377"/>
        <dbReference type="ChEBI" id="CHEBI:15378"/>
        <dbReference type="ChEBI" id="CHEBI:30616"/>
        <dbReference type="ChEBI" id="CHEBI:43474"/>
        <dbReference type="ChEBI" id="CHEBI:456216"/>
        <dbReference type="EC" id="3.6.4.13"/>
    </reaction>
</comment>
<dbReference type="OrthoDB" id="6692397at2759"/>
<name>A0A4C1UBD4_EUMVA</name>
<dbReference type="STRING" id="151549.A0A4C1UBD4"/>
<dbReference type="GO" id="GO:0000965">
    <property type="term" value="P:mitochondrial RNA 3'-end processing"/>
    <property type="evidence" value="ECO:0007669"/>
    <property type="project" value="TreeGrafter"/>
</dbReference>
<dbReference type="InterPro" id="IPR041453">
    <property type="entry name" value="Suv3_N"/>
</dbReference>
<keyword evidence="9" id="KW-1185">Reference proteome</keyword>
<dbReference type="Gene3D" id="1.10.1740.140">
    <property type="match status" value="1"/>
</dbReference>
<dbReference type="GO" id="GO:0016787">
    <property type="term" value="F:hydrolase activity"/>
    <property type="evidence" value="ECO:0007669"/>
    <property type="project" value="UniProtKB-KW"/>
</dbReference>
<accession>A0A4C1UBD4</accession>
<evidence type="ECO:0000256" key="1">
    <source>
        <dbReference type="ARBA" id="ARBA00022741"/>
    </source>
</evidence>
<evidence type="ECO:0000256" key="2">
    <source>
        <dbReference type="ARBA" id="ARBA00022801"/>
    </source>
</evidence>